<feature type="transmembrane region" description="Helical" evidence="1">
    <location>
        <begin position="6"/>
        <end position="32"/>
    </location>
</feature>
<protein>
    <submittedName>
        <fullName evidence="3">Serine protease</fullName>
    </submittedName>
</protein>
<organism evidence="3 4">
    <name type="scientific">Paenibacillus oryzae</name>
    <dbReference type="NCBI Taxonomy" id="1844972"/>
    <lineage>
        <taxon>Bacteria</taxon>
        <taxon>Bacillati</taxon>
        <taxon>Bacillota</taxon>
        <taxon>Bacilli</taxon>
        <taxon>Bacillales</taxon>
        <taxon>Paenibacillaceae</taxon>
        <taxon>Paenibacillus</taxon>
    </lineage>
</organism>
<accession>A0A1A5YD44</accession>
<dbReference type="STRING" id="1844972.A7K91_06065"/>
<dbReference type="EMBL" id="LYPA01000071">
    <property type="protein sequence ID" value="OBR63518.1"/>
    <property type="molecule type" value="Genomic_DNA"/>
</dbReference>
<feature type="transmembrane region" description="Helical" evidence="1">
    <location>
        <begin position="81"/>
        <end position="100"/>
    </location>
</feature>
<feature type="transmembrane region" description="Helical" evidence="1">
    <location>
        <begin position="257"/>
        <end position="275"/>
    </location>
</feature>
<dbReference type="OrthoDB" id="198399at2"/>
<feature type="domain" description="PDZ" evidence="2">
    <location>
        <begin position="309"/>
        <end position="374"/>
    </location>
</feature>
<dbReference type="Proteomes" id="UP000092024">
    <property type="component" value="Unassembled WGS sequence"/>
</dbReference>
<evidence type="ECO:0000313" key="4">
    <source>
        <dbReference type="Proteomes" id="UP000092024"/>
    </source>
</evidence>
<feature type="transmembrane region" description="Helical" evidence="1">
    <location>
        <begin position="184"/>
        <end position="203"/>
    </location>
</feature>
<proteinExistence type="predicted"/>
<dbReference type="SUPFAM" id="SSF50156">
    <property type="entry name" value="PDZ domain-like"/>
    <property type="match status" value="1"/>
</dbReference>
<feature type="transmembrane region" description="Helical" evidence="1">
    <location>
        <begin position="223"/>
        <end position="245"/>
    </location>
</feature>
<evidence type="ECO:0000256" key="1">
    <source>
        <dbReference type="SAM" id="Phobius"/>
    </source>
</evidence>
<name>A0A1A5YD44_9BACL</name>
<keyword evidence="1" id="KW-0472">Membrane</keyword>
<comment type="caution">
    <text evidence="3">The sequence shown here is derived from an EMBL/GenBank/DDBJ whole genome shotgun (WGS) entry which is preliminary data.</text>
</comment>
<keyword evidence="3" id="KW-0378">Hydrolase</keyword>
<dbReference type="RefSeq" id="WP_068685920.1">
    <property type="nucleotide sequence ID" value="NZ_LYPA01000071.1"/>
</dbReference>
<feature type="transmembrane region" description="Helical" evidence="1">
    <location>
        <begin position="107"/>
        <end position="128"/>
    </location>
</feature>
<dbReference type="GO" id="GO:0008233">
    <property type="term" value="F:peptidase activity"/>
    <property type="evidence" value="ECO:0007669"/>
    <property type="project" value="UniProtKB-KW"/>
</dbReference>
<keyword evidence="1" id="KW-1133">Transmembrane helix</keyword>
<feature type="transmembrane region" description="Helical" evidence="1">
    <location>
        <begin position="53"/>
        <end position="75"/>
    </location>
</feature>
<dbReference type="Gene3D" id="2.30.42.10">
    <property type="match status" value="1"/>
</dbReference>
<evidence type="ECO:0000259" key="2">
    <source>
        <dbReference type="SMART" id="SM00228"/>
    </source>
</evidence>
<dbReference type="InterPro" id="IPR036034">
    <property type="entry name" value="PDZ_sf"/>
</dbReference>
<keyword evidence="3" id="KW-0645">Protease</keyword>
<dbReference type="GO" id="GO:0006508">
    <property type="term" value="P:proteolysis"/>
    <property type="evidence" value="ECO:0007669"/>
    <property type="project" value="UniProtKB-KW"/>
</dbReference>
<dbReference type="InterPro" id="IPR001478">
    <property type="entry name" value="PDZ"/>
</dbReference>
<dbReference type="InterPro" id="IPR041489">
    <property type="entry name" value="PDZ_6"/>
</dbReference>
<feature type="transmembrane region" description="Helical" evidence="1">
    <location>
        <begin position="140"/>
        <end position="164"/>
    </location>
</feature>
<evidence type="ECO:0000313" key="3">
    <source>
        <dbReference type="EMBL" id="OBR63518.1"/>
    </source>
</evidence>
<sequence length="428" mass="46123">MDTVQAMLSSIGSAVLGMAAQPFYYIAVFLIAMHYLRQIRVERQLFAVKLHNWVRLTLTAIGVGMLIGLGLSAASLFLGPAITPAAVLWLWSIAALLMLVRIRYLCFAYSAGIIALLQWLAGFTGLASRGDWLGELVASLAAIDAAGLLLLVALLHLAEAHLVFWHGDRLKTPLFLEGKRGKLVGGYMLQGFWPIPLLLLVPVEAGGGAAAGAWDMLPWTPLFAGADSAGWTVVALPMVIGFTELTKTMLPRQKARHTAKGLLVYSLCLAAASIAAWKWPVLLPVAAVFAIALHEALVWRSSIAERRATPLFVHDARGLRILGIVPGTPAEAMGLLPGEILQKVNGKKVYSKAELYDALALNPAFCKLEILNESGELKFAQRARYAGEHHQLGVILAPDEAANFYAGGLSVSIVGWLKARKASNRRQA</sequence>
<dbReference type="Pfam" id="PF17820">
    <property type="entry name" value="PDZ_6"/>
    <property type="match status" value="1"/>
</dbReference>
<keyword evidence="1" id="KW-0812">Transmembrane</keyword>
<reference evidence="3 4" key="1">
    <citation type="submission" date="2016-05" db="EMBL/GenBank/DDBJ databases">
        <title>Paenibacillus oryzae. sp. nov., isolated from the rice root.</title>
        <authorList>
            <person name="Zhang J."/>
            <person name="Zhang X."/>
        </authorList>
    </citation>
    <scope>NUCLEOTIDE SEQUENCE [LARGE SCALE GENOMIC DNA]</scope>
    <source>
        <strain evidence="3 4">1DrF-4</strain>
    </source>
</reference>
<gene>
    <name evidence="3" type="ORF">A7K91_06065</name>
</gene>
<dbReference type="SMART" id="SM00228">
    <property type="entry name" value="PDZ"/>
    <property type="match status" value="1"/>
</dbReference>
<keyword evidence="4" id="KW-1185">Reference proteome</keyword>
<dbReference type="AlphaFoldDB" id="A0A1A5YD44"/>